<feature type="region of interest" description="Disordered" evidence="2">
    <location>
        <begin position="1"/>
        <end position="55"/>
    </location>
</feature>
<organism evidence="3 4">
    <name type="scientific">Rhodotorula taiwanensis</name>
    <dbReference type="NCBI Taxonomy" id="741276"/>
    <lineage>
        <taxon>Eukaryota</taxon>
        <taxon>Fungi</taxon>
        <taxon>Dikarya</taxon>
        <taxon>Basidiomycota</taxon>
        <taxon>Pucciniomycotina</taxon>
        <taxon>Microbotryomycetes</taxon>
        <taxon>Sporidiobolales</taxon>
        <taxon>Sporidiobolaceae</taxon>
        <taxon>Rhodotorula</taxon>
    </lineage>
</organism>
<dbReference type="SMART" id="SM01388">
    <property type="entry name" value="Mob1_phocein"/>
    <property type="match status" value="1"/>
</dbReference>
<dbReference type="STRING" id="741276.A0A2S5AZQ8"/>
<dbReference type="PANTHER" id="PTHR22599">
    <property type="entry name" value="MPS ONE BINDER KINASE ACTIVATOR-LIKE MOB"/>
    <property type="match status" value="1"/>
</dbReference>
<dbReference type="OrthoDB" id="10262609at2759"/>
<protein>
    <recommendedName>
        <fullName evidence="5">Mob1/phocein</fullName>
    </recommendedName>
</protein>
<evidence type="ECO:0000256" key="1">
    <source>
        <dbReference type="PIRSR" id="PIRSR605301-1"/>
    </source>
</evidence>
<reference evidence="3 4" key="1">
    <citation type="journal article" date="2018" name="Front. Microbiol.">
        <title>Prospects for Fungal Bioremediation of Acidic Radioactive Waste Sites: Characterization and Genome Sequence of Rhodotorula taiwanensis MD1149.</title>
        <authorList>
            <person name="Tkavc R."/>
            <person name="Matrosova V.Y."/>
            <person name="Grichenko O.E."/>
            <person name="Gostincar C."/>
            <person name="Volpe R.P."/>
            <person name="Klimenkova P."/>
            <person name="Gaidamakova E.K."/>
            <person name="Zhou C.E."/>
            <person name="Stewart B.J."/>
            <person name="Lyman M.G."/>
            <person name="Malfatti S.A."/>
            <person name="Rubinfeld B."/>
            <person name="Courtot M."/>
            <person name="Singh J."/>
            <person name="Dalgard C.L."/>
            <person name="Hamilton T."/>
            <person name="Frey K.G."/>
            <person name="Gunde-Cimerman N."/>
            <person name="Dugan L."/>
            <person name="Daly M.J."/>
        </authorList>
    </citation>
    <scope>NUCLEOTIDE SEQUENCE [LARGE SCALE GENOMIC DNA]</scope>
    <source>
        <strain evidence="3 4">MD1149</strain>
    </source>
</reference>
<evidence type="ECO:0000313" key="4">
    <source>
        <dbReference type="Proteomes" id="UP000237144"/>
    </source>
</evidence>
<feature type="region of interest" description="Disordered" evidence="2">
    <location>
        <begin position="264"/>
        <end position="305"/>
    </location>
</feature>
<evidence type="ECO:0008006" key="5">
    <source>
        <dbReference type="Google" id="ProtNLM"/>
    </source>
</evidence>
<feature type="binding site" evidence="1">
    <location>
        <position position="226"/>
    </location>
    <ligand>
        <name>Zn(2+)</name>
        <dbReference type="ChEBI" id="CHEBI:29105"/>
    </ligand>
</feature>
<feature type="binding site" evidence="1">
    <location>
        <position position="221"/>
    </location>
    <ligand>
        <name>Zn(2+)</name>
        <dbReference type="ChEBI" id="CHEBI:29105"/>
    </ligand>
</feature>
<dbReference type="Pfam" id="PF03637">
    <property type="entry name" value="Mob1_phocein"/>
    <property type="match status" value="1"/>
</dbReference>
<dbReference type="EMBL" id="PJQD01000153">
    <property type="protein sequence ID" value="POY70023.1"/>
    <property type="molecule type" value="Genomic_DNA"/>
</dbReference>
<dbReference type="Proteomes" id="UP000237144">
    <property type="component" value="Unassembled WGS sequence"/>
</dbReference>
<comment type="caution">
    <text evidence="3">The sequence shown here is derived from an EMBL/GenBank/DDBJ whole genome shotgun (WGS) entry which is preliminary data.</text>
</comment>
<gene>
    <name evidence="3" type="ORF">BMF94_6960</name>
</gene>
<keyword evidence="1" id="KW-0862">Zinc</keyword>
<keyword evidence="4" id="KW-1185">Reference proteome</keyword>
<dbReference type="SUPFAM" id="SSF101152">
    <property type="entry name" value="Mob1/phocein"/>
    <property type="match status" value="1"/>
</dbReference>
<dbReference type="InterPro" id="IPR036703">
    <property type="entry name" value="MOB_kinase_act_sf"/>
</dbReference>
<proteinExistence type="predicted"/>
<feature type="binding site" evidence="1">
    <location>
        <position position="147"/>
    </location>
    <ligand>
        <name>Zn(2+)</name>
        <dbReference type="ChEBI" id="CHEBI:29105"/>
    </ligand>
</feature>
<accession>A0A2S5AZQ8</accession>
<dbReference type="AlphaFoldDB" id="A0A2S5AZQ8"/>
<keyword evidence="1" id="KW-0479">Metal-binding</keyword>
<feature type="compositionally biased region" description="Basic and acidic residues" evidence="2">
    <location>
        <begin position="40"/>
        <end position="55"/>
    </location>
</feature>
<evidence type="ECO:0000313" key="3">
    <source>
        <dbReference type="EMBL" id="POY70023.1"/>
    </source>
</evidence>
<feature type="binding site" evidence="1">
    <location>
        <position position="142"/>
    </location>
    <ligand>
        <name>Zn(2+)</name>
        <dbReference type="ChEBI" id="CHEBI:29105"/>
    </ligand>
</feature>
<feature type="compositionally biased region" description="Basic and acidic residues" evidence="2">
    <location>
        <begin position="283"/>
        <end position="305"/>
    </location>
</feature>
<dbReference type="Gene3D" id="1.20.140.30">
    <property type="entry name" value="MOB kinase activator"/>
    <property type="match status" value="1"/>
</dbReference>
<name>A0A2S5AZQ8_9BASI</name>
<sequence>MSASEATEAPMADRSWLASAQTSHAPPARPLPRSTSLKETVSRGDRLRKGTRYEDAYDNDPFAPIRGLESFSSASAVQEYIAALVRRDPHDVELLTQLPRIRYEDGESEGEPAVEAAVWVYEHIRRVVQDQHLWIATLMSDCTAQTCPEMQAGPDWYFLCAAHEVQPSPPCCAIDYISHTSDGAQALLTSPRYFPSRLSISESSRTLLSTVARRIYRSFAHAYFHHEELFVELESQTSLVRRFVALSRRFDLMPPDALIIPDDALREGGGGGLADDGNESDETERGDLHEERDDNHESELSIRAV</sequence>
<evidence type="ECO:0000256" key="2">
    <source>
        <dbReference type="SAM" id="MobiDB-lite"/>
    </source>
</evidence>
<dbReference type="InterPro" id="IPR005301">
    <property type="entry name" value="MOB_kinase_act_fam"/>
</dbReference>